<accession>A0A1M6DL36</accession>
<keyword evidence="2" id="KW-1185">Reference proteome</keyword>
<protein>
    <submittedName>
        <fullName evidence="1">Uncharacterized protein</fullName>
    </submittedName>
</protein>
<dbReference type="Proteomes" id="UP000184050">
    <property type="component" value="Unassembled WGS sequence"/>
</dbReference>
<dbReference type="EMBL" id="FQZE01000005">
    <property type="protein sequence ID" value="SHI73739.1"/>
    <property type="molecule type" value="Genomic_DNA"/>
</dbReference>
<proteinExistence type="predicted"/>
<sequence length="33" mass="3827">MRKVLTVILAFLATLSFGQTDFQKYYDSLSLKE</sequence>
<dbReference type="AlphaFoldDB" id="A0A1M6DL36"/>
<reference evidence="1 2" key="1">
    <citation type="submission" date="2016-11" db="EMBL/GenBank/DDBJ databases">
        <authorList>
            <person name="Jaros S."/>
            <person name="Januszkiewicz K."/>
            <person name="Wedrychowicz H."/>
        </authorList>
    </citation>
    <scope>NUCLEOTIDE SEQUENCE [LARGE SCALE GENOMIC DNA]</scope>
    <source>
        <strain evidence="1 2">DSM 27063</strain>
    </source>
</reference>
<dbReference type="STRING" id="1168035.SAMN05444280_10593"/>
<name>A0A1M6DL36_9BACT</name>
<evidence type="ECO:0000313" key="2">
    <source>
        <dbReference type="Proteomes" id="UP000184050"/>
    </source>
</evidence>
<organism evidence="1 2">
    <name type="scientific">Tangfeifania diversioriginum</name>
    <dbReference type="NCBI Taxonomy" id="1168035"/>
    <lineage>
        <taxon>Bacteria</taxon>
        <taxon>Pseudomonadati</taxon>
        <taxon>Bacteroidota</taxon>
        <taxon>Bacteroidia</taxon>
        <taxon>Marinilabiliales</taxon>
        <taxon>Prolixibacteraceae</taxon>
        <taxon>Tangfeifania</taxon>
    </lineage>
</organism>
<gene>
    <name evidence="1" type="ORF">SAMN05444280_10593</name>
</gene>
<evidence type="ECO:0000313" key="1">
    <source>
        <dbReference type="EMBL" id="SHI73739.1"/>
    </source>
</evidence>